<dbReference type="RefSeq" id="WP_072022097.1">
    <property type="nucleotide sequence ID" value="NZ_JACJTA010000061.1"/>
</dbReference>
<comment type="caution">
    <text evidence="1">The sequence shown here is derived from an EMBL/GenBank/DDBJ whole genome shotgun (WGS) entry which is preliminary data.</text>
</comment>
<reference evidence="1 2" key="1">
    <citation type="journal article" date="2020" name="ISME J.">
        <title>Comparative genomics reveals insights into cyanobacterial evolution and habitat adaptation.</title>
        <authorList>
            <person name="Chen M.Y."/>
            <person name="Teng W.K."/>
            <person name="Zhao L."/>
            <person name="Hu C.X."/>
            <person name="Zhou Y.K."/>
            <person name="Han B.P."/>
            <person name="Song L.R."/>
            <person name="Shu W.S."/>
        </authorList>
    </citation>
    <scope>NUCLEOTIDE SEQUENCE [LARGE SCALE GENOMIC DNA]</scope>
    <source>
        <strain evidence="1 2">FACHB-248</strain>
    </source>
</reference>
<protein>
    <submittedName>
        <fullName evidence="1">Transposase</fullName>
    </submittedName>
</protein>
<evidence type="ECO:0000313" key="1">
    <source>
        <dbReference type="EMBL" id="MBD2607371.1"/>
    </source>
</evidence>
<gene>
    <name evidence="1" type="ORF">H6G81_23285</name>
</gene>
<dbReference type="EMBL" id="JACJTA010000061">
    <property type="protein sequence ID" value="MBD2607371.1"/>
    <property type="molecule type" value="Genomic_DNA"/>
</dbReference>
<dbReference type="Proteomes" id="UP000660380">
    <property type="component" value="Unassembled WGS sequence"/>
</dbReference>
<organism evidence="1 2">
    <name type="scientific">Scytonema hofmannii FACHB-248</name>
    <dbReference type="NCBI Taxonomy" id="1842502"/>
    <lineage>
        <taxon>Bacteria</taxon>
        <taxon>Bacillati</taxon>
        <taxon>Cyanobacteriota</taxon>
        <taxon>Cyanophyceae</taxon>
        <taxon>Nostocales</taxon>
        <taxon>Scytonemataceae</taxon>
        <taxon>Scytonema</taxon>
    </lineage>
</organism>
<accession>A0ABR8GWN7</accession>
<name>A0ABR8GWN7_9CYAN</name>
<evidence type="ECO:0000313" key="2">
    <source>
        <dbReference type="Proteomes" id="UP000660380"/>
    </source>
</evidence>
<keyword evidence="2" id="KW-1185">Reference proteome</keyword>
<dbReference type="Gene3D" id="3.30.420.10">
    <property type="entry name" value="Ribonuclease H-like superfamily/Ribonuclease H"/>
    <property type="match status" value="1"/>
</dbReference>
<proteinExistence type="predicted"/>
<dbReference type="InterPro" id="IPR036397">
    <property type="entry name" value="RNaseH_sf"/>
</dbReference>
<sequence>MILVTRSRRVKYLISQYPKSRIALIWDGASYHRSAEFKAYLDTLNQGLSEDKWKITCIRFAPNDPTQNPVEDIWLYAKNFIREFYHLCKSFPQIKRLFELVTNHQVFDFPKIFMYGSFFSQLI</sequence>